<comment type="similarity">
    <text evidence="5">Belongs to the anthrone oxygenase family.</text>
</comment>
<protein>
    <recommendedName>
        <fullName evidence="9">DUF1772 domain-containing protein</fullName>
    </recommendedName>
</protein>
<dbReference type="AlphaFoldDB" id="A0A439CSQ0"/>
<dbReference type="PANTHER" id="PTHR35042:SF1">
    <property type="entry name" value="DUF1772-DOMAIN-CONTAINING PROTEIN"/>
    <property type="match status" value="1"/>
</dbReference>
<dbReference type="STRING" id="363999.A0A439CSQ0"/>
<name>A0A439CSQ0_9PEZI</name>
<feature type="transmembrane region" description="Helical" evidence="6">
    <location>
        <begin position="120"/>
        <end position="141"/>
    </location>
</feature>
<evidence type="ECO:0000256" key="5">
    <source>
        <dbReference type="ARBA" id="ARBA00034313"/>
    </source>
</evidence>
<dbReference type="Proteomes" id="UP000286045">
    <property type="component" value="Unassembled WGS sequence"/>
</dbReference>
<evidence type="ECO:0000256" key="6">
    <source>
        <dbReference type="SAM" id="Phobius"/>
    </source>
</evidence>
<evidence type="ECO:0000256" key="2">
    <source>
        <dbReference type="ARBA" id="ARBA00022692"/>
    </source>
</evidence>
<sequence>MAPGSTSLTVAAATSILASGWAAGKVCLSTYMVALFSATHVCPVVKTIANKSLGMGTGLSAFGIPTILNGGTPSEVMVRQWRFQFVRGRAFMPALGALNAINYWNVAYRCWLRGLEWRGFAAAGVSTFFMIPFTLAFIAGINNKLFEASTRREKTLSDDSVRSLIKKWGDLNIVRAVVPVLGTGLALWNLCL</sequence>
<keyword evidence="8" id="KW-1185">Reference proteome</keyword>
<keyword evidence="4 6" id="KW-0472">Membrane</keyword>
<evidence type="ECO:0000256" key="3">
    <source>
        <dbReference type="ARBA" id="ARBA00022989"/>
    </source>
</evidence>
<dbReference type="GO" id="GO:0016020">
    <property type="term" value="C:membrane"/>
    <property type="evidence" value="ECO:0007669"/>
    <property type="project" value="UniProtKB-SubCell"/>
</dbReference>
<reference evidence="7 8" key="1">
    <citation type="submission" date="2018-12" db="EMBL/GenBank/DDBJ databases">
        <title>Draft genome sequence of Xylaria grammica IHI A82.</title>
        <authorList>
            <person name="Buettner E."/>
            <person name="Kellner H."/>
        </authorList>
    </citation>
    <scope>NUCLEOTIDE SEQUENCE [LARGE SCALE GENOMIC DNA]</scope>
    <source>
        <strain evidence="7 8">IHI A82</strain>
    </source>
</reference>
<evidence type="ECO:0000313" key="8">
    <source>
        <dbReference type="Proteomes" id="UP000286045"/>
    </source>
</evidence>
<evidence type="ECO:0000256" key="4">
    <source>
        <dbReference type="ARBA" id="ARBA00023136"/>
    </source>
</evidence>
<comment type="caution">
    <text evidence="7">The sequence shown here is derived from an EMBL/GenBank/DDBJ whole genome shotgun (WGS) entry which is preliminary data.</text>
</comment>
<organism evidence="7 8">
    <name type="scientific">Xylaria grammica</name>
    <dbReference type="NCBI Taxonomy" id="363999"/>
    <lineage>
        <taxon>Eukaryota</taxon>
        <taxon>Fungi</taxon>
        <taxon>Dikarya</taxon>
        <taxon>Ascomycota</taxon>
        <taxon>Pezizomycotina</taxon>
        <taxon>Sordariomycetes</taxon>
        <taxon>Xylariomycetidae</taxon>
        <taxon>Xylariales</taxon>
        <taxon>Xylariaceae</taxon>
        <taxon>Xylaria</taxon>
    </lineage>
</organism>
<keyword evidence="2 6" id="KW-0812">Transmembrane</keyword>
<accession>A0A439CSQ0</accession>
<evidence type="ECO:0000313" key="7">
    <source>
        <dbReference type="EMBL" id="RWA05142.1"/>
    </source>
</evidence>
<evidence type="ECO:0008006" key="9">
    <source>
        <dbReference type="Google" id="ProtNLM"/>
    </source>
</evidence>
<evidence type="ECO:0000256" key="1">
    <source>
        <dbReference type="ARBA" id="ARBA00004141"/>
    </source>
</evidence>
<dbReference type="PANTHER" id="PTHR35042">
    <property type="entry name" value="ANTHRONE OXYGENASE ENCC"/>
    <property type="match status" value="1"/>
</dbReference>
<comment type="subcellular location">
    <subcellularLocation>
        <location evidence="1">Membrane</location>
        <topology evidence="1">Multi-pass membrane protein</topology>
    </subcellularLocation>
</comment>
<dbReference type="Pfam" id="PF08592">
    <property type="entry name" value="Anthrone_oxy"/>
    <property type="match status" value="1"/>
</dbReference>
<feature type="transmembrane region" description="Helical" evidence="6">
    <location>
        <begin position="90"/>
        <end position="108"/>
    </location>
</feature>
<dbReference type="EMBL" id="RYZI01000473">
    <property type="protein sequence ID" value="RWA05142.1"/>
    <property type="molecule type" value="Genomic_DNA"/>
</dbReference>
<gene>
    <name evidence="7" type="ORF">EKO27_g9963</name>
</gene>
<proteinExistence type="inferred from homology"/>
<keyword evidence="3 6" id="KW-1133">Transmembrane helix</keyword>
<dbReference type="InterPro" id="IPR013901">
    <property type="entry name" value="Anthrone_oxy"/>
</dbReference>